<dbReference type="EMBL" id="CP069030">
    <property type="protein sequence ID" value="QRC98243.1"/>
    <property type="molecule type" value="Genomic_DNA"/>
</dbReference>
<sequence length="167" mass="18490">MLILDTFRVLEHSSEGPILVEWSLAARDPSVRPHVLAALVQAALECCKAKSFSNVRIVLTPKRLSELALAFRWQVKRTTRVPGGEGSLDGQCKVSTCLASAFTRQIYEHANDGRERGVILALSDACEVSLEVVLGIRSAVQMKVVRIDKSFRSSDLMLEDFCTSRSR</sequence>
<dbReference type="OrthoDB" id="8300214at2759"/>
<proteinExistence type="predicted"/>
<dbReference type="Proteomes" id="UP000663193">
    <property type="component" value="Chromosome 8"/>
</dbReference>
<evidence type="ECO:0000313" key="2">
    <source>
        <dbReference type="Proteomes" id="UP000663193"/>
    </source>
</evidence>
<protein>
    <submittedName>
        <fullName evidence="1">Uncharacterized protein</fullName>
    </submittedName>
</protein>
<evidence type="ECO:0000313" key="1">
    <source>
        <dbReference type="EMBL" id="QRC98243.1"/>
    </source>
</evidence>
<dbReference type="VEuPathDB" id="FungiDB:JI435_303110"/>
<gene>
    <name evidence="1" type="ORF">JI435_303110</name>
</gene>
<reference evidence="2" key="1">
    <citation type="journal article" date="2021" name="BMC Genomics">
        <title>Chromosome-level genome assembly and manually-curated proteome of model necrotroph Parastagonospora nodorum Sn15 reveals a genome-wide trove of candidate effector homologs, and redundancy of virulence-related functions within an accessory chromosome.</title>
        <authorList>
            <person name="Bertazzoni S."/>
            <person name="Jones D.A.B."/>
            <person name="Phan H.T."/>
            <person name="Tan K.-C."/>
            <person name="Hane J.K."/>
        </authorList>
    </citation>
    <scope>NUCLEOTIDE SEQUENCE [LARGE SCALE GENOMIC DNA]</scope>
    <source>
        <strain evidence="2">SN15 / ATCC MYA-4574 / FGSC 10173)</strain>
    </source>
</reference>
<name>A0A7U2F3Z3_PHANO</name>
<accession>A0A7U2F3Z3</accession>
<keyword evidence="2" id="KW-1185">Reference proteome</keyword>
<dbReference type="InterPro" id="IPR029063">
    <property type="entry name" value="SAM-dependent_MTases_sf"/>
</dbReference>
<dbReference type="AlphaFoldDB" id="A0A7U2F3Z3"/>
<dbReference type="Gene3D" id="3.40.50.150">
    <property type="entry name" value="Vaccinia Virus protein VP39"/>
    <property type="match status" value="1"/>
</dbReference>
<organism evidence="1 2">
    <name type="scientific">Phaeosphaeria nodorum (strain SN15 / ATCC MYA-4574 / FGSC 10173)</name>
    <name type="common">Glume blotch fungus</name>
    <name type="synonym">Parastagonospora nodorum</name>
    <dbReference type="NCBI Taxonomy" id="321614"/>
    <lineage>
        <taxon>Eukaryota</taxon>
        <taxon>Fungi</taxon>
        <taxon>Dikarya</taxon>
        <taxon>Ascomycota</taxon>
        <taxon>Pezizomycotina</taxon>
        <taxon>Dothideomycetes</taxon>
        <taxon>Pleosporomycetidae</taxon>
        <taxon>Pleosporales</taxon>
        <taxon>Pleosporineae</taxon>
        <taxon>Phaeosphaeriaceae</taxon>
        <taxon>Parastagonospora</taxon>
    </lineage>
</organism>